<dbReference type="Gene3D" id="3.20.20.190">
    <property type="entry name" value="Phosphatidylinositol (PI) phosphodiesterase"/>
    <property type="match status" value="1"/>
</dbReference>
<dbReference type="SUPFAM" id="SSF51695">
    <property type="entry name" value="PLC-like phosphodiesterases"/>
    <property type="match status" value="1"/>
</dbReference>
<evidence type="ECO:0000313" key="3">
    <source>
        <dbReference type="Proteomes" id="UP000315711"/>
    </source>
</evidence>
<dbReference type="Pfam" id="PF03009">
    <property type="entry name" value="GDPD"/>
    <property type="match status" value="1"/>
</dbReference>
<dbReference type="PANTHER" id="PTHR46211:SF1">
    <property type="entry name" value="GLYCEROPHOSPHODIESTER PHOSPHODIESTERASE, CYTOPLASMIC"/>
    <property type="match status" value="1"/>
</dbReference>
<sequence>MMTQTNVFAHRGVSSQFPENTMAAFGAAVNVGADGIEFDVQLSKDDVPVVIHDHTLDRTTTGSGLVRSHTVKELKELSAGEWFHPDFKNEQIPTLTEVFIWAKHHSLLLNIELKGDVRERELISSTVLSLIVQFGLVDRVILSSFDHTIIHLIQQKMPQVETAVIVMAALHEPAFYLKRIGAPGYHFCSPLLLKTEAQDLMRKGIRLRPYTVNDREWMREYMDWGCDGIFTDYPKEALIIREERERA</sequence>
<dbReference type="InterPro" id="IPR017946">
    <property type="entry name" value="PLC-like_Pdiesterase_TIM-brl"/>
</dbReference>
<feature type="domain" description="GP-PDE" evidence="1">
    <location>
        <begin position="5"/>
        <end position="241"/>
    </location>
</feature>
<reference evidence="2 3" key="1">
    <citation type="journal article" date="2015" name="Stand. Genomic Sci.">
        <title>Genomic Encyclopedia of Bacterial and Archaeal Type Strains, Phase III: the genomes of soil and plant-associated and newly described type strains.</title>
        <authorList>
            <person name="Whitman W.B."/>
            <person name="Woyke T."/>
            <person name="Klenk H.P."/>
            <person name="Zhou Y."/>
            <person name="Lilburn T.G."/>
            <person name="Beck B.J."/>
            <person name="De Vos P."/>
            <person name="Vandamme P."/>
            <person name="Eisen J.A."/>
            <person name="Garrity G."/>
            <person name="Hugenholtz P."/>
            <person name="Kyrpides N.C."/>
        </authorList>
    </citation>
    <scope>NUCLEOTIDE SEQUENCE [LARGE SCALE GENOMIC DNA]</scope>
    <source>
        <strain evidence="2 3">CGMCC 1.10116</strain>
    </source>
</reference>
<dbReference type="GO" id="GO:0006629">
    <property type="term" value="P:lipid metabolic process"/>
    <property type="evidence" value="ECO:0007669"/>
    <property type="project" value="InterPro"/>
</dbReference>
<dbReference type="EMBL" id="VLKZ01000005">
    <property type="protein sequence ID" value="TWI56168.1"/>
    <property type="molecule type" value="Genomic_DNA"/>
</dbReference>
<dbReference type="Proteomes" id="UP000315711">
    <property type="component" value="Unassembled WGS sequence"/>
</dbReference>
<keyword evidence="3" id="KW-1185">Reference proteome</keyword>
<gene>
    <name evidence="2" type="ORF">IQ10_02059</name>
</gene>
<dbReference type="AlphaFoldDB" id="A0A562QHD3"/>
<dbReference type="GO" id="GO:0008081">
    <property type="term" value="F:phosphoric diester hydrolase activity"/>
    <property type="evidence" value="ECO:0007669"/>
    <property type="project" value="InterPro"/>
</dbReference>
<accession>A0A562QHD3</accession>
<comment type="caution">
    <text evidence="2">The sequence shown here is derived from an EMBL/GenBank/DDBJ whole genome shotgun (WGS) entry which is preliminary data.</text>
</comment>
<evidence type="ECO:0000259" key="1">
    <source>
        <dbReference type="PROSITE" id="PS51704"/>
    </source>
</evidence>
<proteinExistence type="predicted"/>
<dbReference type="PANTHER" id="PTHR46211">
    <property type="entry name" value="GLYCEROPHOSPHORYL DIESTER PHOSPHODIESTERASE"/>
    <property type="match status" value="1"/>
</dbReference>
<dbReference type="PROSITE" id="PS51704">
    <property type="entry name" value="GP_PDE"/>
    <property type="match status" value="1"/>
</dbReference>
<dbReference type="CDD" id="cd08563">
    <property type="entry name" value="GDPD_TtGDE_like"/>
    <property type="match status" value="1"/>
</dbReference>
<organism evidence="2 3">
    <name type="scientific">Halalkalibacter nanhaiisediminis</name>
    <dbReference type="NCBI Taxonomy" id="688079"/>
    <lineage>
        <taxon>Bacteria</taxon>
        <taxon>Bacillati</taxon>
        <taxon>Bacillota</taxon>
        <taxon>Bacilli</taxon>
        <taxon>Bacillales</taxon>
        <taxon>Bacillaceae</taxon>
        <taxon>Halalkalibacter</taxon>
    </lineage>
</organism>
<protein>
    <submittedName>
        <fullName evidence="2">Glycerophosphoryl diester phosphodiesterase</fullName>
    </submittedName>
</protein>
<name>A0A562QHD3_9BACI</name>
<dbReference type="InterPro" id="IPR030395">
    <property type="entry name" value="GP_PDE_dom"/>
</dbReference>
<evidence type="ECO:0000313" key="2">
    <source>
        <dbReference type="EMBL" id="TWI56168.1"/>
    </source>
</evidence>